<dbReference type="PANTHER" id="PTHR30096">
    <property type="entry name" value="4,5-DOPA DIOXYGENASE EXTRADIOL-LIKE PROTEIN"/>
    <property type="match status" value="1"/>
</dbReference>
<gene>
    <name evidence="7" type="ORF">ACFOW7_00615</name>
</gene>
<dbReference type="Pfam" id="PF02900">
    <property type="entry name" value="LigB"/>
    <property type="match status" value="1"/>
</dbReference>
<organism evidence="7 8">
    <name type="scientific">Chitinimonas lacunae</name>
    <dbReference type="NCBI Taxonomy" id="1963018"/>
    <lineage>
        <taxon>Bacteria</taxon>
        <taxon>Pseudomonadati</taxon>
        <taxon>Pseudomonadota</taxon>
        <taxon>Betaproteobacteria</taxon>
        <taxon>Neisseriales</taxon>
        <taxon>Chitinibacteraceae</taxon>
        <taxon>Chitinimonas</taxon>
    </lineage>
</organism>
<dbReference type="SUPFAM" id="SSF53213">
    <property type="entry name" value="LigB-like"/>
    <property type="match status" value="1"/>
</dbReference>
<proteinExistence type="inferred from homology"/>
<dbReference type="EMBL" id="JBHSBU010000001">
    <property type="protein sequence ID" value="MFC4157846.1"/>
    <property type="molecule type" value="Genomic_DNA"/>
</dbReference>
<dbReference type="InterPro" id="IPR004183">
    <property type="entry name" value="Xdiol_dOase_suB"/>
</dbReference>
<evidence type="ECO:0000313" key="7">
    <source>
        <dbReference type="EMBL" id="MFC4157846.1"/>
    </source>
</evidence>
<comment type="caution">
    <text evidence="7">The sequence shown here is derived from an EMBL/GenBank/DDBJ whole genome shotgun (WGS) entry which is preliminary data.</text>
</comment>
<dbReference type="InterPro" id="IPR014436">
    <property type="entry name" value="Extradiol_dOase_DODA"/>
</dbReference>
<evidence type="ECO:0000256" key="1">
    <source>
        <dbReference type="ARBA" id="ARBA00001947"/>
    </source>
</evidence>
<dbReference type="PANTHER" id="PTHR30096:SF0">
    <property type="entry name" value="4,5-DOPA DIOXYGENASE EXTRADIOL-LIKE PROTEIN"/>
    <property type="match status" value="1"/>
</dbReference>
<name>A0ABV8MLX2_9NEIS</name>
<keyword evidence="4" id="KW-0862">Zinc</keyword>
<keyword evidence="5" id="KW-0560">Oxidoreductase</keyword>
<dbReference type="RefSeq" id="WP_378159917.1">
    <property type="nucleotide sequence ID" value="NZ_JBHSBU010000001.1"/>
</dbReference>
<evidence type="ECO:0000256" key="3">
    <source>
        <dbReference type="ARBA" id="ARBA00022723"/>
    </source>
</evidence>
<evidence type="ECO:0000256" key="4">
    <source>
        <dbReference type="ARBA" id="ARBA00022833"/>
    </source>
</evidence>
<keyword evidence="7" id="KW-0223">Dioxygenase</keyword>
<dbReference type="PIRSF" id="PIRSF006157">
    <property type="entry name" value="Doxgns_DODA"/>
    <property type="match status" value="1"/>
</dbReference>
<evidence type="ECO:0000256" key="2">
    <source>
        <dbReference type="ARBA" id="ARBA00007581"/>
    </source>
</evidence>
<comment type="cofactor">
    <cofactor evidence="1">
        <name>Zn(2+)</name>
        <dbReference type="ChEBI" id="CHEBI:29105"/>
    </cofactor>
</comment>
<protein>
    <submittedName>
        <fullName evidence="7">Dioxygenase</fullName>
    </submittedName>
</protein>
<keyword evidence="8" id="KW-1185">Reference proteome</keyword>
<dbReference type="Proteomes" id="UP001595791">
    <property type="component" value="Unassembled WGS sequence"/>
</dbReference>
<sequence>MMRPLPTLFLSHGSPMLALDAGVTGEAWRTAANALPKPDAIVVASAHWSISIPAVSASPSPSTIHDFFGFPAELYRIQYRPPGAVDLAREVAERFEAAGLRQVGIDPARGLDHGAWVPLREMYPAADVPVIQIALQARLGPRHHYQLGQALRGLGARNVLVLASGSLTHNLHEAMAAQEGDPVPDYVLEFQAWMAEKLGDGDLDALLDYRVQAPDAARAHPTEEHLLPLFVALGAAAEPLRARRLWDGVTQSALAMDLYRFES</sequence>
<comment type="similarity">
    <text evidence="2">Belongs to the DODA-type extradiol aromatic ring-opening dioxygenase family.</text>
</comment>
<dbReference type="CDD" id="cd07363">
    <property type="entry name" value="45_DOPA_Dioxygenase"/>
    <property type="match status" value="1"/>
</dbReference>
<evidence type="ECO:0000313" key="8">
    <source>
        <dbReference type="Proteomes" id="UP001595791"/>
    </source>
</evidence>
<feature type="domain" description="Extradiol ring-cleavage dioxygenase class III enzyme subunit B" evidence="6">
    <location>
        <begin position="8"/>
        <end position="238"/>
    </location>
</feature>
<dbReference type="Gene3D" id="3.40.830.10">
    <property type="entry name" value="LigB-like"/>
    <property type="match status" value="1"/>
</dbReference>
<dbReference type="GO" id="GO:0051213">
    <property type="term" value="F:dioxygenase activity"/>
    <property type="evidence" value="ECO:0007669"/>
    <property type="project" value="UniProtKB-KW"/>
</dbReference>
<evidence type="ECO:0000256" key="5">
    <source>
        <dbReference type="ARBA" id="ARBA00023002"/>
    </source>
</evidence>
<reference evidence="8" key="1">
    <citation type="journal article" date="2019" name="Int. J. Syst. Evol. Microbiol.">
        <title>The Global Catalogue of Microorganisms (GCM) 10K type strain sequencing project: providing services to taxonomists for standard genome sequencing and annotation.</title>
        <authorList>
            <consortium name="The Broad Institute Genomics Platform"/>
            <consortium name="The Broad Institute Genome Sequencing Center for Infectious Disease"/>
            <person name="Wu L."/>
            <person name="Ma J."/>
        </authorList>
    </citation>
    <scope>NUCLEOTIDE SEQUENCE [LARGE SCALE GENOMIC DNA]</scope>
    <source>
        <strain evidence="8">LMG 29894</strain>
    </source>
</reference>
<accession>A0ABV8MLX2</accession>
<keyword evidence="3" id="KW-0479">Metal-binding</keyword>
<evidence type="ECO:0000259" key="6">
    <source>
        <dbReference type="Pfam" id="PF02900"/>
    </source>
</evidence>